<gene>
    <name evidence="1" type="ORF">BXY45_110127</name>
</gene>
<proteinExistence type="predicted"/>
<comment type="caution">
    <text evidence="1">The sequence shown here is derived from an EMBL/GenBank/DDBJ whole genome shotgun (WGS) entry which is preliminary data.</text>
</comment>
<protein>
    <submittedName>
        <fullName evidence="1">Uncharacterized protein</fullName>
    </submittedName>
</protein>
<name>A0A316AAJ8_9ACTN</name>
<dbReference type="EMBL" id="QGDQ01000010">
    <property type="protein sequence ID" value="PWJ53884.1"/>
    <property type="molecule type" value="Genomic_DNA"/>
</dbReference>
<organism evidence="1 2">
    <name type="scientific">Quadrisphaera granulorum</name>
    <dbReference type="NCBI Taxonomy" id="317664"/>
    <lineage>
        <taxon>Bacteria</taxon>
        <taxon>Bacillati</taxon>
        <taxon>Actinomycetota</taxon>
        <taxon>Actinomycetes</taxon>
        <taxon>Kineosporiales</taxon>
        <taxon>Kineosporiaceae</taxon>
        <taxon>Quadrisphaera</taxon>
    </lineage>
</organism>
<evidence type="ECO:0000313" key="2">
    <source>
        <dbReference type="Proteomes" id="UP000245469"/>
    </source>
</evidence>
<keyword evidence="2" id="KW-1185">Reference proteome</keyword>
<accession>A0A316AAJ8</accession>
<sequence>MAKRIEVTRAQKAAAQIKMNRSEKTGRYVSPATKAIANARPLSKSGTESSAGVRS</sequence>
<reference evidence="1 2" key="1">
    <citation type="submission" date="2018-03" db="EMBL/GenBank/DDBJ databases">
        <title>Genomic Encyclopedia of Archaeal and Bacterial Type Strains, Phase II (KMG-II): from individual species to whole genera.</title>
        <authorList>
            <person name="Goeker M."/>
        </authorList>
    </citation>
    <scope>NUCLEOTIDE SEQUENCE [LARGE SCALE GENOMIC DNA]</scope>
    <source>
        <strain evidence="1 2">DSM 44889</strain>
    </source>
</reference>
<dbReference type="Proteomes" id="UP000245469">
    <property type="component" value="Unassembled WGS sequence"/>
</dbReference>
<dbReference type="AlphaFoldDB" id="A0A316AAJ8"/>
<evidence type="ECO:0000313" key="1">
    <source>
        <dbReference type="EMBL" id="PWJ53884.1"/>
    </source>
</evidence>